<proteinExistence type="predicted"/>
<dbReference type="Gene3D" id="3.90.1200.10">
    <property type="match status" value="1"/>
</dbReference>
<dbReference type="Pfam" id="PF01636">
    <property type="entry name" value="APH"/>
    <property type="match status" value="1"/>
</dbReference>
<dbReference type="SUPFAM" id="SSF56112">
    <property type="entry name" value="Protein kinase-like (PK-like)"/>
    <property type="match status" value="1"/>
</dbReference>
<dbReference type="InterPro" id="IPR002575">
    <property type="entry name" value="Aminoglycoside_PTrfase"/>
</dbReference>
<dbReference type="EMBL" id="JACHMY010000001">
    <property type="protein sequence ID" value="MBB5835942.1"/>
    <property type="molecule type" value="Genomic_DNA"/>
</dbReference>
<dbReference type="Proteomes" id="UP000549971">
    <property type="component" value="Unassembled WGS sequence"/>
</dbReference>
<name>A0A7W9J5E1_9ACTN</name>
<evidence type="ECO:0000259" key="1">
    <source>
        <dbReference type="Pfam" id="PF01636"/>
    </source>
</evidence>
<evidence type="ECO:0000313" key="3">
    <source>
        <dbReference type="Proteomes" id="UP000549971"/>
    </source>
</evidence>
<feature type="domain" description="Aminoglycoside phosphotransferase" evidence="1">
    <location>
        <begin position="44"/>
        <end position="222"/>
    </location>
</feature>
<organism evidence="2 3">
    <name type="scientific">Kribbella italica</name>
    <dbReference type="NCBI Taxonomy" id="1540520"/>
    <lineage>
        <taxon>Bacteria</taxon>
        <taxon>Bacillati</taxon>
        <taxon>Actinomycetota</taxon>
        <taxon>Actinomycetes</taxon>
        <taxon>Propionibacteriales</taxon>
        <taxon>Kribbellaceae</taxon>
        <taxon>Kribbella</taxon>
    </lineage>
</organism>
<evidence type="ECO:0000313" key="2">
    <source>
        <dbReference type="EMBL" id="MBB5835942.1"/>
    </source>
</evidence>
<reference evidence="2 3" key="1">
    <citation type="submission" date="2020-08" db="EMBL/GenBank/DDBJ databases">
        <title>Sequencing the genomes of 1000 actinobacteria strains.</title>
        <authorList>
            <person name="Klenk H.-P."/>
        </authorList>
    </citation>
    <scope>NUCLEOTIDE SEQUENCE [LARGE SCALE GENOMIC DNA]</scope>
    <source>
        <strain evidence="2 3">DSM 28967</strain>
    </source>
</reference>
<gene>
    <name evidence="2" type="ORF">HDA39_002676</name>
</gene>
<dbReference type="RefSeq" id="WP_184795521.1">
    <property type="nucleotide sequence ID" value="NZ_JACHMY010000001.1"/>
</dbReference>
<dbReference type="AlphaFoldDB" id="A0A7W9J5E1"/>
<sequence length="280" mass="30661">MADGDWQRVQRLDAAWAAREVERIAGVRLVVEGPCGGGEVGAAFVRWEDGRRSVLKWRPGIRLEELERGPLAVVDVLRESGYPAPRTELAVQVGTAVVTVQELMPGATVDQLTPELLDQVLALNELQAGRLAGSAVPSLPLYLQTDGPGFCLHEPLKQRDARTAALERRIAAVEVETLVGDDAVHVDFHPGNLLQTDGRITGVIDWDGAGRGHRGFDLVTLRFGVRGPIAVPLDHLLDELPSDVLRAAWASMSLRMVDWAIRHFPAGEVDYWVDLAEQRI</sequence>
<comment type="caution">
    <text evidence="2">The sequence shown here is derived from an EMBL/GenBank/DDBJ whole genome shotgun (WGS) entry which is preliminary data.</text>
</comment>
<dbReference type="InterPro" id="IPR011009">
    <property type="entry name" value="Kinase-like_dom_sf"/>
</dbReference>
<protein>
    <recommendedName>
        <fullName evidence="1">Aminoglycoside phosphotransferase domain-containing protein</fullName>
    </recommendedName>
</protein>
<accession>A0A7W9J5E1</accession>
<keyword evidence="3" id="KW-1185">Reference proteome</keyword>